<dbReference type="Proteomes" id="UP001221757">
    <property type="component" value="Unassembled WGS sequence"/>
</dbReference>
<protein>
    <submittedName>
        <fullName evidence="2">Uncharacterized protein</fullName>
    </submittedName>
</protein>
<feature type="compositionally biased region" description="Low complexity" evidence="1">
    <location>
        <begin position="10"/>
        <end position="23"/>
    </location>
</feature>
<sequence>MAHGTGTALVPRPVSAPRSPARPLLTTPPHSSGCRPVSPRFPPLRSYSLVLMLAPPDPPAQAASLRADPPQILLTPPTPCPLLSFQLRPALAAPFLTTVSSRHRGLCSRPRTLSHTPTSADDCPPCREAPHG</sequence>
<accession>A0AAD7GFS4</accession>
<organism evidence="2 3">
    <name type="scientific">Mycena rosella</name>
    <name type="common">Pink bonnet</name>
    <name type="synonym">Agaricus rosellus</name>
    <dbReference type="NCBI Taxonomy" id="1033263"/>
    <lineage>
        <taxon>Eukaryota</taxon>
        <taxon>Fungi</taxon>
        <taxon>Dikarya</taxon>
        <taxon>Basidiomycota</taxon>
        <taxon>Agaricomycotina</taxon>
        <taxon>Agaricomycetes</taxon>
        <taxon>Agaricomycetidae</taxon>
        <taxon>Agaricales</taxon>
        <taxon>Marasmiineae</taxon>
        <taxon>Mycenaceae</taxon>
        <taxon>Mycena</taxon>
    </lineage>
</organism>
<gene>
    <name evidence="2" type="ORF">B0H17DRAFT_1200178</name>
</gene>
<evidence type="ECO:0000313" key="3">
    <source>
        <dbReference type="Proteomes" id="UP001221757"/>
    </source>
</evidence>
<comment type="caution">
    <text evidence="2">The sequence shown here is derived from an EMBL/GenBank/DDBJ whole genome shotgun (WGS) entry which is preliminary data.</text>
</comment>
<evidence type="ECO:0000256" key="1">
    <source>
        <dbReference type="SAM" id="MobiDB-lite"/>
    </source>
</evidence>
<dbReference type="EMBL" id="JARKIE010000049">
    <property type="protein sequence ID" value="KAJ7692845.1"/>
    <property type="molecule type" value="Genomic_DNA"/>
</dbReference>
<keyword evidence="3" id="KW-1185">Reference proteome</keyword>
<name>A0AAD7GFS4_MYCRO</name>
<proteinExistence type="predicted"/>
<dbReference type="AlphaFoldDB" id="A0AAD7GFS4"/>
<reference evidence="2" key="1">
    <citation type="submission" date="2023-03" db="EMBL/GenBank/DDBJ databases">
        <title>Massive genome expansion in bonnet fungi (Mycena s.s.) driven by repeated elements and novel gene families across ecological guilds.</title>
        <authorList>
            <consortium name="Lawrence Berkeley National Laboratory"/>
            <person name="Harder C.B."/>
            <person name="Miyauchi S."/>
            <person name="Viragh M."/>
            <person name="Kuo A."/>
            <person name="Thoen E."/>
            <person name="Andreopoulos B."/>
            <person name="Lu D."/>
            <person name="Skrede I."/>
            <person name="Drula E."/>
            <person name="Henrissat B."/>
            <person name="Morin E."/>
            <person name="Kohler A."/>
            <person name="Barry K."/>
            <person name="LaButti K."/>
            <person name="Morin E."/>
            <person name="Salamov A."/>
            <person name="Lipzen A."/>
            <person name="Mereny Z."/>
            <person name="Hegedus B."/>
            <person name="Baldrian P."/>
            <person name="Stursova M."/>
            <person name="Weitz H."/>
            <person name="Taylor A."/>
            <person name="Grigoriev I.V."/>
            <person name="Nagy L.G."/>
            <person name="Martin F."/>
            <person name="Kauserud H."/>
        </authorList>
    </citation>
    <scope>NUCLEOTIDE SEQUENCE</scope>
    <source>
        <strain evidence="2">CBHHK067</strain>
    </source>
</reference>
<evidence type="ECO:0000313" key="2">
    <source>
        <dbReference type="EMBL" id="KAJ7692845.1"/>
    </source>
</evidence>
<feature type="region of interest" description="Disordered" evidence="1">
    <location>
        <begin position="1"/>
        <end position="39"/>
    </location>
</feature>
<feature type="region of interest" description="Disordered" evidence="1">
    <location>
        <begin position="104"/>
        <end position="132"/>
    </location>
</feature>